<gene>
    <name evidence="2" type="primary">spoIIIAC</name>
    <name evidence="2" type="ORF">ACFODW_07615</name>
</gene>
<dbReference type="RefSeq" id="WP_390304905.1">
    <property type="nucleotide sequence ID" value="NZ_JBHRRZ010000014.1"/>
</dbReference>
<sequence>MLTDANLLFQIAGIGIIVALIHTILKQMGKEEIAQFATLLGFIIVLVIVINGLSDLFQQIRAVFLFQGTSTWIFCRL</sequence>
<accession>A0ABV7A578</accession>
<name>A0ABV7A578_9BACI</name>
<feature type="transmembrane region" description="Helical" evidence="1">
    <location>
        <begin position="32"/>
        <end position="50"/>
    </location>
</feature>
<protein>
    <submittedName>
        <fullName evidence="2">Stage III sporulation protein AC</fullName>
    </submittedName>
</protein>
<dbReference type="InterPro" id="IPR009570">
    <property type="entry name" value="Spore_III_AC"/>
</dbReference>
<comment type="caution">
    <text evidence="2">The sequence shown here is derived from an EMBL/GenBank/DDBJ whole genome shotgun (WGS) entry which is preliminary data.</text>
</comment>
<keyword evidence="1" id="KW-0812">Transmembrane</keyword>
<evidence type="ECO:0000313" key="3">
    <source>
        <dbReference type="Proteomes" id="UP001595387"/>
    </source>
</evidence>
<dbReference type="Pfam" id="PF06686">
    <property type="entry name" value="SpoIIIAC"/>
    <property type="match status" value="1"/>
</dbReference>
<keyword evidence="1" id="KW-1133">Transmembrane helix</keyword>
<evidence type="ECO:0000313" key="2">
    <source>
        <dbReference type="EMBL" id="MFC2948202.1"/>
    </source>
</evidence>
<feature type="transmembrane region" description="Helical" evidence="1">
    <location>
        <begin position="6"/>
        <end position="25"/>
    </location>
</feature>
<reference evidence="3" key="1">
    <citation type="journal article" date="2019" name="Int. J. Syst. Evol. Microbiol.">
        <title>The Global Catalogue of Microorganisms (GCM) 10K type strain sequencing project: providing services to taxonomists for standard genome sequencing and annotation.</title>
        <authorList>
            <consortium name="The Broad Institute Genomics Platform"/>
            <consortium name="The Broad Institute Genome Sequencing Center for Infectious Disease"/>
            <person name="Wu L."/>
            <person name="Ma J."/>
        </authorList>
    </citation>
    <scope>NUCLEOTIDE SEQUENCE [LARGE SCALE GENOMIC DNA]</scope>
    <source>
        <strain evidence="3">KCTC 13193</strain>
    </source>
</reference>
<dbReference type="Proteomes" id="UP001595387">
    <property type="component" value="Unassembled WGS sequence"/>
</dbReference>
<dbReference type="EMBL" id="JBHRRZ010000014">
    <property type="protein sequence ID" value="MFC2948202.1"/>
    <property type="molecule type" value="Genomic_DNA"/>
</dbReference>
<evidence type="ECO:0000256" key="1">
    <source>
        <dbReference type="SAM" id="Phobius"/>
    </source>
</evidence>
<keyword evidence="1" id="KW-0472">Membrane</keyword>
<organism evidence="2 3">
    <name type="scientific">Virgibacillus sediminis</name>
    <dbReference type="NCBI Taxonomy" id="202260"/>
    <lineage>
        <taxon>Bacteria</taxon>
        <taxon>Bacillati</taxon>
        <taxon>Bacillota</taxon>
        <taxon>Bacilli</taxon>
        <taxon>Bacillales</taxon>
        <taxon>Bacillaceae</taxon>
        <taxon>Virgibacillus</taxon>
    </lineage>
</organism>
<proteinExistence type="predicted"/>
<dbReference type="InterPro" id="IPR025664">
    <property type="entry name" value="Spore_III_AC/AD"/>
</dbReference>
<keyword evidence="3" id="KW-1185">Reference proteome</keyword>
<dbReference type="NCBIfam" id="TIGR02848">
    <property type="entry name" value="spore_III_AC"/>
    <property type="match status" value="1"/>
</dbReference>